<reference evidence="6 7" key="1">
    <citation type="submission" date="2023-02" db="EMBL/GenBank/DDBJ databases">
        <title>Devosia algicola sp. nov., isolated from the phycosphere of marine algae.</title>
        <authorList>
            <person name="Kim J.M."/>
            <person name="Lee J.K."/>
            <person name="Choi B.J."/>
            <person name="Bayburt H."/>
            <person name="Jeon C.O."/>
        </authorList>
    </citation>
    <scope>NUCLEOTIDE SEQUENCE [LARGE SCALE GENOMIC DNA]</scope>
    <source>
        <strain evidence="6 7">G20-9</strain>
    </source>
</reference>
<sequence>MGNWCIPTEAQRLPTADELAADDFIAYQGKSLRLELDGSIPLDNPVLDGVRSHVFTYGHRNMQGIDFAPDGTLYASEQGPKTDDEVNILVPGGNYGWPHIAGFRDDRAYQYARWKDATTPCAQLQFSDIVIDPSVPVEDETSWTEPFNAPLATLFTVPNDWDFADPTCKGIDFICWPTVAASSIEAYMPKVSPIPGWDNSLLVTTLKRGSIYRLPLTPDGAHLRGPIERYFQSENRFRDTAVSPDGRSIYVATDTGGLAEALSGGTTTTLQNPGAILVFTYEGGANEAVTPKDATTRRTGSPDMAPAPVQSAGLAVHYTAEQAGRGSTLYAANCVSCHGPNLVGANHGTPLSGAYFADKWAGRSVDRLFQGMRDSMPPSRPATLSDQEYIDLVAYILSVNGAKAGAVALATETDQLDLMVIETSGKEE</sequence>
<evidence type="ECO:0000256" key="4">
    <source>
        <dbReference type="PROSITE-ProRule" id="PRU00433"/>
    </source>
</evidence>
<name>A0ABY7YK29_9HYPH</name>
<dbReference type="PROSITE" id="PS51007">
    <property type="entry name" value="CYTC"/>
    <property type="match status" value="1"/>
</dbReference>
<dbReference type="Gene3D" id="2.120.10.30">
    <property type="entry name" value="TolB, C-terminal domain"/>
    <property type="match status" value="1"/>
</dbReference>
<evidence type="ECO:0000259" key="5">
    <source>
        <dbReference type="PROSITE" id="PS51007"/>
    </source>
</evidence>
<keyword evidence="1 4" id="KW-0349">Heme</keyword>
<dbReference type="InterPro" id="IPR012938">
    <property type="entry name" value="Glc/Sorbosone_DH"/>
</dbReference>
<evidence type="ECO:0000256" key="1">
    <source>
        <dbReference type="ARBA" id="ARBA00022617"/>
    </source>
</evidence>
<keyword evidence="7" id="KW-1185">Reference proteome</keyword>
<dbReference type="SUPFAM" id="SSF46626">
    <property type="entry name" value="Cytochrome c"/>
    <property type="match status" value="1"/>
</dbReference>
<dbReference type="InterPro" id="IPR011041">
    <property type="entry name" value="Quinoprot_gluc/sorb_DH_b-prop"/>
</dbReference>
<dbReference type="EMBL" id="CP118246">
    <property type="protein sequence ID" value="WDR01606.1"/>
    <property type="molecule type" value="Genomic_DNA"/>
</dbReference>
<dbReference type="Gene3D" id="1.10.760.10">
    <property type="entry name" value="Cytochrome c-like domain"/>
    <property type="match status" value="1"/>
</dbReference>
<accession>A0ABY7YK29</accession>
<keyword evidence="2 4" id="KW-0479">Metal-binding</keyword>
<dbReference type="Pfam" id="PF07995">
    <property type="entry name" value="GSDH"/>
    <property type="match status" value="2"/>
</dbReference>
<proteinExistence type="predicted"/>
<dbReference type="PANTHER" id="PTHR33546">
    <property type="entry name" value="LARGE, MULTIFUNCTIONAL SECRETED PROTEIN-RELATED"/>
    <property type="match status" value="1"/>
</dbReference>
<dbReference type="Proteomes" id="UP001220530">
    <property type="component" value="Chromosome"/>
</dbReference>
<protein>
    <submittedName>
        <fullName evidence="6">PQQ-dependent sugar dehydrogenase</fullName>
    </submittedName>
</protein>
<feature type="domain" description="Cytochrome c" evidence="5">
    <location>
        <begin position="321"/>
        <end position="400"/>
    </location>
</feature>
<evidence type="ECO:0000256" key="2">
    <source>
        <dbReference type="ARBA" id="ARBA00022723"/>
    </source>
</evidence>
<organism evidence="6 7">
    <name type="scientific">Devosia algicola</name>
    <dbReference type="NCBI Taxonomy" id="3026418"/>
    <lineage>
        <taxon>Bacteria</taxon>
        <taxon>Pseudomonadati</taxon>
        <taxon>Pseudomonadota</taxon>
        <taxon>Alphaproteobacteria</taxon>
        <taxon>Hyphomicrobiales</taxon>
        <taxon>Devosiaceae</taxon>
        <taxon>Devosia</taxon>
    </lineage>
</organism>
<dbReference type="InterPro" id="IPR036909">
    <property type="entry name" value="Cyt_c-like_dom_sf"/>
</dbReference>
<evidence type="ECO:0000256" key="3">
    <source>
        <dbReference type="ARBA" id="ARBA00023004"/>
    </source>
</evidence>
<gene>
    <name evidence="6" type="ORF">PSQ19_12570</name>
</gene>
<evidence type="ECO:0000313" key="6">
    <source>
        <dbReference type="EMBL" id="WDR01606.1"/>
    </source>
</evidence>
<evidence type="ECO:0000313" key="7">
    <source>
        <dbReference type="Proteomes" id="UP001220530"/>
    </source>
</evidence>
<keyword evidence="3 4" id="KW-0408">Iron</keyword>
<dbReference type="SUPFAM" id="SSF50952">
    <property type="entry name" value="Soluble quinoprotein glucose dehydrogenase"/>
    <property type="match status" value="1"/>
</dbReference>
<dbReference type="Pfam" id="PF13442">
    <property type="entry name" value="Cytochrome_CBB3"/>
    <property type="match status" value="1"/>
</dbReference>
<dbReference type="PANTHER" id="PTHR33546:SF1">
    <property type="entry name" value="LARGE, MULTIFUNCTIONAL SECRETED PROTEIN"/>
    <property type="match status" value="1"/>
</dbReference>
<dbReference type="InterPro" id="IPR011042">
    <property type="entry name" value="6-blade_b-propeller_TolB-like"/>
</dbReference>
<dbReference type="InterPro" id="IPR009056">
    <property type="entry name" value="Cyt_c-like_dom"/>
</dbReference>